<evidence type="ECO:0000313" key="3">
    <source>
        <dbReference type="Proteomes" id="UP001597438"/>
    </source>
</evidence>
<dbReference type="InterPro" id="IPR036271">
    <property type="entry name" value="Tet_transcr_reg_TetR-rel_C_sf"/>
</dbReference>
<organism evidence="2 3">
    <name type="scientific">Christiangramia antarctica</name>
    <dbReference type="NCBI Taxonomy" id="2058158"/>
    <lineage>
        <taxon>Bacteria</taxon>
        <taxon>Pseudomonadati</taxon>
        <taxon>Bacteroidota</taxon>
        <taxon>Flavobacteriia</taxon>
        <taxon>Flavobacteriales</taxon>
        <taxon>Flavobacteriaceae</taxon>
        <taxon>Christiangramia</taxon>
    </lineage>
</organism>
<keyword evidence="3" id="KW-1185">Reference proteome</keyword>
<accession>A0ABW5X7U8</accession>
<feature type="domain" description="Tetracyclin repressor-like C-terminal" evidence="1">
    <location>
        <begin position="91"/>
        <end position="217"/>
    </location>
</feature>
<dbReference type="Gene3D" id="1.10.357.10">
    <property type="entry name" value="Tetracycline Repressor, domain 2"/>
    <property type="match status" value="1"/>
</dbReference>
<evidence type="ECO:0000259" key="1">
    <source>
        <dbReference type="Pfam" id="PF17931"/>
    </source>
</evidence>
<dbReference type="SUPFAM" id="SSF48498">
    <property type="entry name" value="Tetracyclin repressor-like, C-terminal domain"/>
    <property type="match status" value="1"/>
</dbReference>
<gene>
    <name evidence="2" type="ORF">ACFSYS_13620</name>
</gene>
<dbReference type="EMBL" id="JBHUOJ010000032">
    <property type="protein sequence ID" value="MFD2834325.1"/>
    <property type="molecule type" value="Genomic_DNA"/>
</dbReference>
<reference evidence="3" key="1">
    <citation type="journal article" date="2019" name="Int. J. Syst. Evol. Microbiol.">
        <title>The Global Catalogue of Microorganisms (GCM) 10K type strain sequencing project: providing services to taxonomists for standard genome sequencing and annotation.</title>
        <authorList>
            <consortium name="The Broad Institute Genomics Platform"/>
            <consortium name="The Broad Institute Genome Sequencing Center for Infectious Disease"/>
            <person name="Wu L."/>
            <person name="Ma J."/>
        </authorList>
    </citation>
    <scope>NUCLEOTIDE SEQUENCE [LARGE SCALE GENOMIC DNA]</scope>
    <source>
        <strain evidence="3">KCTC 52925</strain>
    </source>
</reference>
<name>A0ABW5X7U8_9FLAO</name>
<sequence>MAKTTSNSKVKAKPDSDALIAAYMDYVLVNEKTPKSVYKFSKDNGITEQDFYQYFGSFEGLRKEIWVRLFQNTLNVIQKSKEYKNFDNREKLLTFFYTLFEVLTANRSYILYALHDHDTPLKNLAELKNFRKHLKLYARDLIEEGNMNKTAQFLKQSETIFSEGVWIQFLFLLKFWMDDNSAAFESTDIAIEKSVNTVFDVFDNTPLERLVDFGKFLWKERMA</sequence>
<dbReference type="InterPro" id="IPR041673">
    <property type="entry name" value="TetR_C_23"/>
</dbReference>
<protein>
    <submittedName>
        <fullName evidence="2">TetR family transcriptional regulator C-terminal domain-containing protein</fullName>
    </submittedName>
</protein>
<dbReference type="RefSeq" id="WP_251739047.1">
    <property type="nucleotide sequence ID" value="NZ_JBHUOJ010000032.1"/>
</dbReference>
<proteinExistence type="predicted"/>
<dbReference type="Pfam" id="PF17931">
    <property type="entry name" value="TetR_C_23"/>
    <property type="match status" value="1"/>
</dbReference>
<dbReference type="Proteomes" id="UP001597438">
    <property type="component" value="Unassembled WGS sequence"/>
</dbReference>
<evidence type="ECO:0000313" key="2">
    <source>
        <dbReference type="EMBL" id="MFD2834325.1"/>
    </source>
</evidence>
<comment type="caution">
    <text evidence="2">The sequence shown here is derived from an EMBL/GenBank/DDBJ whole genome shotgun (WGS) entry which is preliminary data.</text>
</comment>